<dbReference type="AlphaFoldDB" id="A0A556MFE9"/>
<keyword evidence="1" id="KW-0472">Membrane</keyword>
<feature type="transmembrane region" description="Helical" evidence="1">
    <location>
        <begin position="400"/>
        <end position="419"/>
    </location>
</feature>
<sequence length="430" mass="48269">MMRTKIANILLVTCLCILLAGAAWFGYKTHASAKAQQELKQDYSLSNSVTFGLFSVDQWRERLSEVIDHQIDGYSITPEQQKAIQLAVEKQLHSLIAKTVAEIDKPQKSIGGKLKKMAFHALVDSNALQEQVRPFAKTIVHKISSPASQERLKGIASSKIKQLENQTYDNTYEASLKVTKFISQKYHIADPAAFDKVVNDRLAIIWMQTIKNALYMLGCVLAALILWWFTRHNVRMQAVLFAMALLFAGVLLVVGLTTPIIEVDARIQSLKFVLLGENVAFQNQVLFFQSKSIWGIITALLDQQKPDAITVGILILLFIAVLPFVRLIAKGIHIFISDNKVVNYLTFEAGKWDMADVMIVGVLMTYIGLNGILKSQLTNLNIHSGTLTTNTVNYTSLQPGYFVFVAYVVFETLLSYILIRTNPDKVKKRR</sequence>
<gene>
    <name evidence="2" type="ORF">FO440_19330</name>
</gene>
<dbReference type="InterPro" id="IPR007498">
    <property type="entry name" value="PqiA-like"/>
</dbReference>
<dbReference type="RefSeq" id="WP_144249942.1">
    <property type="nucleotide sequence ID" value="NZ_VLPK01000004.1"/>
</dbReference>
<evidence type="ECO:0000313" key="2">
    <source>
        <dbReference type="EMBL" id="TSJ38661.1"/>
    </source>
</evidence>
<feature type="transmembrane region" description="Helical" evidence="1">
    <location>
        <begin position="239"/>
        <end position="261"/>
    </location>
</feature>
<keyword evidence="3" id="KW-1185">Reference proteome</keyword>
<keyword evidence="1" id="KW-1133">Transmembrane helix</keyword>
<name>A0A556MFE9_9SPHI</name>
<dbReference type="Proteomes" id="UP000318733">
    <property type="component" value="Unassembled WGS sequence"/>
</dbReference>
<proteinExistence type="predicted"/>
<feature type="transmembrane region" description="Helical" evidence="1">
    <location>
        <begin position="308"/>
        <end position="329"/>
    </location>
</feature>
<dbReference type="Pfam" id="PF04403">
    <property type="entry name" value="PqiA"/>
    <property type="match status" value="1"/>
</dbReference>
<dbReference type="OrthoDB" id="9800207at2"/>
<organism evidence="2 3">
    <name type="scientific">Mucilaginibacter corticis</name>
    <dbReference type="NCBI Taxonomy" id="2597670"/>
    <lineage>
        <taxon>Bacteria</taxon>
        <taxon>Pseudomonadati</taxon>
        <taxon>Bacteroidota</taxon>
        <taxon>Sphingobacteriia</taxon>
        <taxon>Sphingobacteriales</taxon>
        <taxon>Sphingobacteriaceae</taxon>
        <taxon>Mucilaginibacter</taxon>
    </lineage>
</organism>
<protein>
    <submittedName>
        <fullName evidence="2">Paraquat-inducible protein A</fullName>
    </submittedName>
</protein>
<keyword evidence="1" id="KW-0812">Transmembrane</keyword>
<accession>A0A556MFE9</accession>
<feature type="transmembrane region" description="Helical" evidence="1">
    <location>
        <begin position="213"/>
        <end position="230"/>
    </location>
</feature>
<dbReference type="EMBL" id="VLPK01000004">
    <property type="protein sequence ID" value="TSJ38661.1"/>
    <property type="molecule type" value="Genomic_DNA"/>
</dbReference>
<comment type="caution">
    <text evidence="2">The sequence shown here is derived from an EMBL/GenBank/DDBJ whole genome shotgun (WGS) entry which is preliminary data.</text>
</comment>
<evidence type="ECO:0000313" key="3">
    <source>
        <dbReference type="Proteomes" id="UP000318733"/>
    </source>
</evidence>
<evidence type="ECO:0000256" key="1">
    <source>
        <dbReference type="SAM" id="Phobius"/>
    </source>
</evidence>
<reference evidence="2 3" key="1">
    <citation type="submission" date="2019-07" db="EMBL/GenBank/DDBJ databases">
        <authorList>
            <person name="Huq M.A."/>
        </authorList>
    </citation>
    <scope>NUCLEOTIDE SEQUENCE [LARGE SCALE GENOMIC DNA]</scope>
    <source>
        <strain evidence="2 3">MAH-19</strain>
    </source>
</reference>